<dbReference type="EMBL" id="PGFB01000001">
    <property type="protein sequence ID" value="PJJ65151.1"/>
    <property type="molecule type" value="Genomic_DNA"/>
</dbReference>
<gene>
    <name evidence="7" type="ORF">CLV54_0180</name>
</gene>
<dbReference type="InterPro" id="IPR006140">
    <property type="entry name" value="D-isomer_DH_NAD-bd"/>
</dbReference>
<dbReference type="InterPro" id="IPR036291">
    <property type="entry name" value="NAD(P)-bd_dom_sf"/>
</dbReference>
<dbReference type="Gene3D" id="3.40.50.720">
    <property type="entry name" value="NAD(P)-binding Rossmann-like Domain"/>
    <property type="match status" value="2"/>
</dbReference>
<dbReference type="SUPFAM" id="SSF51735">
    <property type="entry name" value="NAD(P)-binding Rossmann-fold domains"/>
    <property type="match status" value="1"/>
</dbReference>
<dbReference type="InterPro" id="IPR050857">
    <property type="entry name" value="D-2-hydroxyacid_DH"/>
</dbReference>
<dbReference type="Pfam" id="PF00389">
    <property type="entry name" value="2-Hacid_dh"/>
    <property type="match status" value="1"/>
</dbReference>
<dbReference type="PANTHER" id="PTHR42789">
    <property type="entry name" value="D-ISOMER SPECIFIC 2-HYDROXYACID DEHYDROGENASE FAMILY PROTEIN (AFU_ORTHOLOGUE AFUA_6G10090)"/>
    <property type="match status" value="1"/>
</dbReference>
<proteinExistence type="inferred from homology"/>
<reference evidence="7 8" key="1">
    <citation type="submission" date="2017-11" db="EMBL/GenBank/DDBJ databases">
        <title>Genomic Encyclopedia of Archaeal and Bacterial Type Strains, Phase II (KMG-II): From Individual Species to Whole Genera.</title>
        <authorList>
            <person name="Goeker M."/>
        </authorList>
    </citation>
    <scope>NUCLEOTIDE SEQUENCE [LARGE SCALE GENOMIC DNA]</scope>
    <source>
        <strain evidence="7 8">DSM 25625</strain>
    </source>
</reference>
<dbReference type="Pfam" id="PF02826">
    <property type="entry name" value="2-Hacid_dh_C"/>
    <property type="match status" value="1"/>
</dbReference>
<evidence type="ECO:0000313" key="7">
    <source>
        <dbReference type="EMBL" id="PJJ65151.1"/>
    </source>
</evidence>
<feature type="domain" description="D-isomer specific 2-hydroxyacid dehydrogenase NAD-binding" evidence="6">
    <location>
        <begin position="161"/>
        <end position="312"/>
    </location>
</feature>
<comment type="similarity">
    <text evidence="1 4">Belongs to the D-isomer specific 2-hydroxyacid dehydrogenase family.</text>
</comment>
<keyword evidence="2 4" id="KW-0560">Oxidoreductase</keyword>
<name>A0A2M9C3N3_9MICO</name>
<dbReference type="GO" id="GO:0051287">
    <property type="term" value="F:NAD binding"/>
    <property type="evidence" value="ECO:0007669"/>
    <property type="project" value="InterPro"/>
</dbReference>
<comment type="caution">
    <text evidence="7">The sequence shown here is derived from an EMBL/GenBank/DDBJ whole genome shotgun (WGS) entry which is preliminary data.</text>
</comment>
<accession>A0A2M9C3N3</accession>
<dbReference type="Proteomes" id="UP000230161">
    <property type="component" value="Unassembled WGS sequence"/>
</dbReference>
<feature type="domain" description="D-isomer specific 2-hydroxyacid dehydrogenase catalytic" evidence="5">
    <location>
        <begin position="37"/>
        <end position="341"/>
    </location>
</feature>
<dbReference type="GO" id="GO:0016616">
    <property type="term" value="F:oxidoreductase activity, acting on the CH-OH group of donors, NAD or NADP as acceptor"/>
    <property type="evidence" value="ECO:0007669"/>
    <property type="project" value="InterPro"/>
</dbReference>
<evidence type="ECO:0000256" key="3">
    <source>
        <dbReference type="ARBA" id="ARBA00023027"/>
    </source>
</evidence>
<protein>
    <submittedName>
        <fullName evidence="7">D-3-phosphoglycerate dehydrogenase</fullName>
    </submittedName>
</protein>
<dbReference type="PANTHER" id="PTHR42789:SF1">
    <property type="entry name" value="D-ISOMER SPECIFIC 2-HYDROXYACID DEHYDROGENASE FAMILY PROTEIN (AFU_ORTHOLOGUE AFUA_6G10090)"/>
    <property type="match status" value="1"/>
</dbReference>
<dbReference type="RefSeq" id="WP_100343078.1">
    <property type="nucleotide sequence ID" value="NZ_PGFB01000001.1"/>
</dbReference>
<dbReference type="CDD" id="cd12171">
    <property type="entry name" value="2-Hacid_dh_10"/>
    <property type="match status" value="1"/>
</dbReference>
<dbReference type="SUPFAM" id="SSF52283">
    <property type="entry name" value="Formate/glycerate dehydrogenase catalytic domain-like"/>
    <property type="match status" value="1"/>
</dbReference>
<dbReference type="InterPro" id="IPR006139">
    <property type="entry name" value="D-isomer_2_OHA_DH_cat_dom"/>
</dbReference>
<evidence type="ECO:0000259" key="5">
    <source>
        <dbReference type="Pfam" id="PF00389"/>
    </source>
</evidence>
<evidence type="ECO:0000256" key="4">
    <source>
        <dbReference type="RuleBase" id="RU003719"/>
    </source>
</evidence>
<dbReference type="OrthoDB" id="4324715at2"/>
<evidence type="ECO:0000259" key="6">
    <source>
        <dbReference type="Pfam" id="PF02826"/>
    </source>
</evidence>
<keyword evidence="8" id="KW-1185">Reference proteome</keyword>
<evidence type="ECO:0000313" key="8">
    <source>
        <dbReference type="Proteomes" id="UP000230161"/>
    </source>
</evidence>
<keyword evidence="3" id="KW-0520">NAD</keyword>
<evidence type="ECO:0000256" key="2">
    <source>
        <dbReference type="ARBA" id="ARBA00023002"/>
    </source>
</evidence>
<sequence>MTTTLLTARFDTGERQRLEAAIGPVDTAGFGVDGIVMPHEELLGRVSGLTRLLVEFEQIDEQVLDAAPDLTVVACCRNEPGASVDIEAATARGIPVLFTPGRNATAVAEYTLGLMIAATRGIASAHHALRHTDAFTAQPTGDADSRRDATAQWSLDPGAPFDTYQGPELSGRTLGIVGFGIIGREIARLGRAFGMSVLVYDPYVTPGALEQNDVRGVGLAELAARSDIVTVAAKVTPESRGVVSRTFFEAMRPNAYFVNTARAALVDYDALVDALRSRSIAGAALDVYPVEPLPSDSPLLSLDNVVLSPHLAGASTDVVRHHSRQLVDDILRIERGERPRFLANPGVYAAEATA</sequence>
<organism evidence="7 8">
    <name type="scientific">Compostimonas suwonensis</name>
    <dbReference type="NCBI Taxonomy" id="1048394"/>
    <lineage>
        <taxon>Bacteria</taxon>
        <taxon>Bacillati</taxon>
        <taxon>Actinomycetota</taxon>
        <taxon>Actinomycetes</taxon>
        <taxon>Micrococcales</taxon>
        <taxon>Microbacteriaceae</taxon>
        <taxon>Compostimonas</taxon>
    </lineage>
</organism>
<evidence type="ECO:0000256" key="1">
    <source>
        <dbReference type="ARBA" id="ARBA00005854"/>
    </source>
</evidence>
<dbReference type="AlphaFoldDB" id="A0A2M9C3N3"/>